<feature type="region of interest" description="Disordered" evidence="1">
    <location>
        <begin position="99"/>
        <end position="124"/>
    </location>
</feature>
<dbReference type="OrthoDB" id="10273795at2759"/>
<proteinExistence type="predicted"/>
<sequence>MLSHRARSRMEKRYRANGDNGLDLALCESIACLDHLGNYCFTGSKSFTQHRERTPSDHGEPQMQLALCVTVAPKMLDFQTKAGSMDILSPLARYPFSISSNESSTSRADPLNMPGNRESRKARYWSGSERKNLILKNGPEDLDEVASLWNKP</sequence>
<evidence type="ECO:0000313" key="3">
    <source>
        <dbReference type="Proteomes" id="UP000784919"/>
    </source>
</evidence>
<evidence type="ECO:0000313" key="2">
    <source>
        <dbReference type="EMBL" id="KAG5966726.1"/>
    </source>
</evidence>
<comment type="caution">
    <text evidence="2">The sequence shown here is derived from an EMBL/GenBank/DDBJ whole genome shotgun (WGS) entry which is preliminary data.</text>
</comment>
<dbReference type="EMBL" id="SRPS01000131">
    <property type="protein sequence ID" value="KAG5966726.1"/>
    <property type="molecule type" value="Genomic_DNA"/>
</dbReference>
<protein>
    <submittedName>
        <fullName evidence="2">Uncharacterized protein</fullName>
    </submittedName>
</protein>
<gene>
    <name evidence="2" type="ORF">E4U56_001191</name>
</gene>
<evidence type="ECO:0000256" key="1">
    <source>
        <dbReference type="SAM" id="MobiDB-lite"/>
    </source>
</evidence>
<accession>A0A9P7MSU7</accession>
<dbReference type="AlphaFoldDB" id="A0A9P7MSU7"/>
<name>A0A9P7MSU7_9HYPO</name>
<reference evidence="2" key="1">
    <citation type="journal article" date="2020" name="bioRxiv">
        <title>Whole genome comparisons of ergot fungi reveals the divergence and evolution of species within the genus Claviceps are the result of varying mechanisms driving genome evolution and host range expansion.</title>
        <authorList>
            <person name="Wyka S.A."/>
            <person name="Mondo S.J."/>
            <person name="Liu M."/>
            <person name="Dettman J."/>
            <person name="Nalam V."/>
            <person name="Broders K.D."/>
        </authorList>
    </citation>
    <scope>NUCLEOTIDE SEQUENCE</scope>
    <source>
        <strain evidence="2">CCC 1102</strain>
    </source>
</reference>
<organism evidence="2 3">
    <name type="scientific">Claviceps arundinis</name>
    <dbReference type="NCBI Taxonomy" id="1623583"/>
    <lineage>
        <taxon>Eukaryota</taxon>
        <taxon>Fungi</taxon>
        <taxon>Dikarya</taxon>
        <taxon>Ascomycota</taxon>
        <taxon>Pezizomycotina</taxon>
        <taxon>Sordariomycetes</taxon>
        <taxon>Hypocreomycetidae</taxon>
        <taxon>Hypocreales</taxon>
        <taxon>Clavicipitaceae</taxon>
        <taxon>Claviceps</taxon>
    </lineage>
</organism>
<dbReference type="Proteomes" id="UP000784919">
    <property type="component" value="Unassembled WGS sequence"/>
</dbReference>